<feature type="domain" description="HTH araC/xylS-type" evidence="4">
    <location>
        <begin position="235"/>
        <end position="333"/>
    </location>
</feature>
<dbReference type="PROSITE" id="PS01124">
    <property type="entry name" value="HTH_ARAC_FAMILY_2"/>
    <property type="match status" value="1"/>
</dbReference>
<dbReference type="InterPro" id="IPR009057">
    <property type="entry name" value="Homeodomain-like_sf"/>
</dbReference>
<keyword evidence="3" id="KW-0804">Transcription</keyword>
<dbReference type="SUPFAM" id="SSF46689">
    <property type="entry name" value="Homeodomain-like"/>
    <property type="match status" value="2"/>
</dbReference>
<accession>A0A563W003</accession>
<dbReference type="Pfam" id="PF12833">
    <property type="entry name" value="HTH_18"/>
    <property type="match status" value="1"/>
</dbReference>
<evidence type="ECO:0000313" key="6">
    <source>
        <dbReference type="Proteomes" id="UP000320055"/>
    </source>
</evidence>
<dbReference type="PANTHER" id="PTHR47893:SF1">
    <property type="entry name" value="REGULATORY PROTEIN PCHR"/>
    <property type="match status" value="1"/>
</dbReference>
<proteinExistence type="predicted"/>
<dbReference type="SMART" id="SM00342">
    <property type="entry name" value="HTH_ARAC"/>
    <property type="match status" value="1"/>
</dbReference>
<dbReference type="EMBL" id="CAACVJ010000473">
    <property type="protein sequence ID" value="VEP17006.1"/>
    <property type="molecule type" value="Genomic_DNA"/>
</dbReference>
<dbReference type="PROSITE" id="PS00041">
    <property type="entry name" value="HTH_ARAC_FAMILY_1"/>
    <property type="match status" value="1"/>
</dbReference>
<evidence type="ECO:0000313" key="5">
    <source>
        <dbReference type="EMBL" id="VEP17006.1"/>
    </source>
</evidence>
<keyword evidence="2" id="KW-0238">DNA-binding</keyword>
<dbReference type="InterPro" id="IPR018062">
    <property type="entry name" value="HTH_AraC-typ_CS"/>
</dbReference>
<dbReference type="InterPro" id="IPR020449">
    <property type="entry name" value="Tscrpt_reg_AraC-type_HTH"/>
</dbReference>
<evidence type="ECO:0000256" key="2">
    <source>
        <dbReference type="ARBA" id="ARBA00023125"/>
    </source>
</evidence>
<evidence type="ECO:0000259" key="4">
    <source>
        <dbReference type="PROSITE" id="PS01124"/>
    </source>
</evidence>
<dbReference type="RefSeq" id="WP_144875636.1">
    <property type="nucleotide sequence ID" value="NZ_LR214258.1"/>
</dbReference>
<dbReference type="PRINTS" id="PR00032">
    <property type="entry name" value="HTHARAC"/>
</dbReference>
<evidence type="ECO:0000256" key="1">
    <source>
        <dbReference type="ARBA" id="ARBA00023015"/>
    </source>
</evidence>
<protein>
    <submittedName>
        <fullName evidence="5">Regulatory protein</fullName>
    </submittedName>
</protein>
<sequence length="338" mass="38559">MKVYTDAEYDRLYRESLSCEQIENNLRGFDLVRAAKSQWYEGQNCYANLLSGIKLEFVDEQIFLDCHKLTEHCDCPILTAKFYLSGYHSVICPGIDGIAPEYAETKGQNYLFYLPDIKEIEQFWAGDCLKLLRMEIDLAYIRNFATELNTIPKHLQALIENENPQRFHFKVGGVTLQMQTIVEQISCHPYHGAIAKMYLEAKVLELLALQLSQLSESNPDATNSTLKNKNIDRIYQARDILVNQLENPPSISELTQQVGISDFTLRRGFQEIFGTTVIGYLTSLRLEQAKLLLREKKLSVAEVANSVGYTHLGYFAKVFKRQFGITPSECLAGRLSSK</sequence>
<dbReference type="GO" id="GO:0043565">
    <property type="term" value="F:sequence-specific DNA binding"/>
    <property type="evidence" value="ECO:0007669"/>
    <property type="project" value="InterPro"/>
</dbReference>
<name>A0A563W003_9CYAN</name>
<organism evidence="5 6">
    <name type="scientific">Hyella patelloides LEGE 07179</name>
    <dbReference type="NCBI Taxonomy" id="945734"/>
    <lineage>
        <taxon>Bacteria</taxon>
        <taxon>Bacillati</taxon>
        <taxon>Cyanobacteriota</taxon>
        <taxon>Cyanophyceae</taxon>
        <taxon>Pleurocapsales</taxon>
        <taxon>Hyellaceae</taxon>
        <taxon>Hyella</taxon>
    </lineage>
</organism>
<dbReference type="GO" id="GO:0003700">
    <property type="term" value="F:DNA-binding transcription factor activity"/>
    <property type="evidence" value="ECO:0007669"/>
    <property type="project" value="InterPro"/>
</dbReference>
<gene>
    <name evidence="5" type="ORF">H1P_5240001</name>
</gene>
<reference evidence="5 6" key="1">
    <citation type="submission" date="2019-01" db="EMBL/GenBank/DDBJ databases">
        <authorList>
            <person name="Brito A."/>
        </authorList>
    </citation>
    <scope>NUCLEOTIDE SEQUENCE [LARGE SCALE GENOMIC DNA]</scope>
    <source>
        <strain evidence="5">1</strain>
    </source>
</reference>
<dbReference type="OrthoDB" id="7544370at2"/>
<evidence type="ECO:0000256" key="3">
    <source>
        <dbReference type="ARBA" id="ARBA00023163"/>
    </source>
</evidence>
<dbReference type="InterPro" id="IPR018060">
    <property type="entry name" value="HTH_AraC"/>
</dbReference>
<dbReference type="InterPro" id="IPR053142">
    <property type="entry name" value="PchR_regulatory_protein"/>
</dbReference>
<dbReference type="Proteomes" id="UP000320055">
    <property type="component" value="Unassembled WGS sequence"/>
</dbReference>
<keyword evidence="1" id="KW-0805">Transcription regulation</keyword>
<dbReference type="Gene3D" id="1.10.10.60">
    <property type="entry name" value="Homeodomain-like"/>
    <property type="match status" value="2"/>
</dbReference>
<dbReference type="AlphaFoldDB" id="A0A563W003"/>
<keyword evidence="6" id="KW-1185">Reference proteome</keyword>
<dbReference type="PANTHER" id="PTHR47893">
    <property type="entry name" value="REGULATORY PROTEIN PCHR"/>
    <property type="match status" value="1"/>
</dbReference>